<dbReference type="Proteomes" id="UP001161257">
    <property type="component" value="Unassembled WGS sequence"/>
</dbReference>
<dbReference type="Gene3D" id="3.50.50.60">
    <property type="entry name" value="FAD/NAD(P)-binding domain"/>
    <property type="match status" value="1"/>
</dbReference>
<dbReference type="GO" id="GO:0016491">
    <property type="term" value="F:oxidoreductase activity"/>
    <property type="evidence" value="ECO:0007669"/>
    <property type="project" value="UniProtKB-KW"/>
</dbReference>
<dbReference type="SUPFAM" id="SSF51905">
    <property type="entry name" value="FAD/NAD(P)-binding domain"/>
    <property type="match status" value="1"/>
</dbReference>
<dbReference type="GO" id="GO:0005737">
    <property type="term" value="C:cytoplasm"/>
    <property type="evidence" value="ECO:0007669"/>
    <property type="project" value="TreeGrafter"/>
</dbReference>
<feature type="domain" description="FAD dependent oxidoreductase" evidence="2">
    <location>
        <begin position="7"/>
        <end position="340"/>
    </location>
</feature>
<proteinExistence type="predicted"/>
<name>A0AA37RAZ8_PSEPU</name>
<evidence type="ECO:0000259" key="2">
    <source>
        <dbReference type="Pfam" id="PF01266"/>
    </source>
</evidence>
<evidence type="ECO:0000313" key="3">
    <source>
        <dbReference type="EMBL" id="GLO33583.1"/>
    </source>
</evidence>
<dbReference type="PANTHER" id="PTHR13847">
    <property type="entry name" value="SARCOSINE DEHYDROGENASE-RELATED"/>
    <property type="match status" value="1"/>
</dbReference>
<dbReference type="PANTHER" id="PTHR13847:SF289">
    <property type="entry name" value="GLYCINE OXIDASE"/>
    <property type="match status" value="1"/>
</dbReference>
<organism evidence="3 4">
    <name type="scientific">Pseudomonas putida</name>
    <name type="common">Arthrobacter siderocapsulatus</name>
    <dbReference type="NCBI Taxonomy" id="303"/>
    <lineage>
        <taxon>Bacteria</taxon>
        <taxon>Pseudomonadati</taxon>
        <taxon>Pseudomonadota</taxon>
        <taxon>Gammaproteobacteria</taxon>
        <taxon>Pseudomonadales</taxon>
        <taxon>Pseudomonadaceae</taxon>
        <taxon>Pseudomonas</taxon>
    </lineage>
</organism>
<dbReference type="Gene3D" id="3.30.9.10">
    <property type="entry name" value="D-Amino Acid Oxidase, subunit A, domain 2"/>
    <property type="match status" value="1"/>
</dbReference>
<protein>
    <submittedName>
        <fullName evidence="3">D-amino-acid oxidase</fullName>
    </submittedName>
</protein>
<keyword evidence="1" id="KW-0560">Oxidoreductase</keyword>
<dbReference type="Pfam" id="PF01266">
    <property type="entry name" value="DAO"/>
    <property type="match status" value="1"/>
</dbReference>
<evidence type="ECO:0000256" key="1">
    <source>
        <dbReference type="ARBA" id="ARBA00023002"/>
    </source>
</evidence>
<dbReference type="InterPro" id="IPR036188">
    <property type="entry name" value="FAD/NAD-bd_sf"/>
</dbReference>
<dbReference type="AlphaFoldDB" id="A0AA37RAZ8"/>
<reference evidence="3" key="1">
    <citation type="submission" date="2023-01" db="EMBL/GenBank/DDBJ databases">
        <title>Whole-genome sequence of Pseudomonas putida NBRC 14671.</title>
        <authorList>
            <person name="Morohoshi T."/>
            <person name="Someya N."/>
        </authorList>
    </citation>
    <scope>NUCLEOTIDE SEQUENCE</scope>
    <source>
        <strain evidence="3">NBRC 14671</strain>
    </source>
</reference>
<dbReference type="RefSeq" id="WP_284354982.1">
    <property type="nucleotide sequence ID" value="NZ_BSKF01000006.1"/>
</dbReference>
<dbReference type="EMBL" id="BSKJ01000001">
    <property type="protein sequence ID" value="GLO33583.1"/>
    <property type="molecule type" value="Genomic_DNA"/>
</dbReference>
<sequence length="345" mass="35809">MAGKAPHVIVIGAGILGASIAWHLSGRARVTVLEVKSAPAKGVTGHSYGWVGTGSRIPSEQPASFALEQHALLEFPLLEALLGPLPVAAQGALIWLDDQQQTCSMLAEQQAAGVNMVAVGREAVHQLQPGLVDVPEMALWAPDDFAVEPDVLTCRLLSAAQDKGAVVRGDTRVLAVEMRGERVIGVRTTQGVVGADIVVLANAMGAQALASPLGINLPIYEEAAVLLRFEAAGVALRHLLCADALELRPGLGGGLVSAADLPLDGEAGLAELGRDSVRAISDLFGLQGDIVLQSIKAVARPKTRDGTPLRTFLPKVEGLYAAVAHPGVILAPLLGRLVSEDILGL</sequence>
<gene>
    <name evidence="3" type="ORF">PPUN14671_04160</name>
</gene>
<evidence type="ECO:0000313" key="4">
    <source>
        <dbReference type="Proteomes" id="UP001161257"/>
    </source>
</evidence>
<dbReference type="InterPro" id="IPR006076">
    <property type="entry name" value="FAD-dep_OxRdtase"/>
</dbReference>
<accession>A0AA37RAZ8</accession>
<comment type="caution">
    <text evidence="3">The sequence shown here is derived from an EMBL/GenBank/DDBJ whole genome shotgun (WGS) entry which is preliminary data.</text>
</comment>